<dbReference type="GO" id="GO:0006207">
    <property type="term" value="P:'de novo' pyrimidine nucleobase biosynthetic process"/>
    <property type="evidence" value="ECO:0007669"/>
    <property type="project" value="InterPro"/>
</dbReference>
<accession>E0XX14</accession>
<evidence type="ECO:0000256" key="9">
    <source>
        <dbReference type="PIRSR" id="PIRSR614732-1"/>
    </source>
</evidence>
<proteinExistence type="predicted"/>
<keyword evidence="6" id="KW-0665">Pyrimidine biosynthesis</keyword>
<name>E0XX14_9RHOB</name>
<evidence type="ECO:0000313" key="12">
    <source>
        <dbReference type="EMBL" id="ADI18955.1"/>
    </source>
</evidence>
<dbReference type="GO" id="GO:0044205">
    <property type="term" value="P:'de novo' UMP biosynthetic process"/>
    <property type="evidence" value="ECO:0007669"/>
    <property type="project" value="UniProtKB-UniPathway"/>
</dbReference>
<dbReference type="CDD" id="cd04725">
    <property type="entry name" value="OMP_decarboxylase_like"/>
    <property type="match status" value="1"/>
</dbReference>
<dbReference type="InterPro" id="IPR013785">
    <property type="entry name" value="Aldolase_TIM"/>
</dbReference>
<feature type="binding site" evidence="10">
    <location>
        <position position="209"/>
    </location>
    <ligand>
        <name>substrate</name>
    </ligand>
</feature>
<comment type="function">
    <text evidence="1">Catalyzes the decarboxylation of orotidine 5'-monophosphate (OMP) to uridine 5'-monophosphate (UMP).</text>
</comment>
<comment type="pathway">
    <text evidence="2">Pyrimidine metabolism; UMP biosynthesis via de novo pathway; UMP from orotate: step 2/2.</text>
</comment>
<evidence type="ECO:0000256" key="10">
    <source>
        <dbReference type="PIRSR" id="PIRSR614732-2"/>
    </source>
</evidence>
<dbReference type="AlphaFoldDB" id="E0XX14"/>
<evidence type="ECO:0000256" key="5">
    <source>
        <dbReference type="ARBA" id="ARBA00022793"/>
    </source>
</evidence>
<dbReference type="SMART" id="SM00934">
    <property type="entry name" value="OMPdecase"/>
    <property type="match status" value="1"/>
</dbReference>
<evidence type="ECO:0000256" key="8">
    <source>
        <dbReference type="ARBA" id="ARBA00033428"/>
    </source>
</evidence>
<feature type="binding site" evidence="10">
    <location>
        <position position="208"/>
    </location>
    <ligand>
        <name>substrate</name>
    </ligand>
</feature>
<dbReference type="NCBIfam" id="TIGR01740">
    <property type="entry name" value="pyrF"/>
    <property type="match status" value="1"/>
</dbReference>
<organism evidence="12">
    <name type="scientific">uncultured Rhodobacterales bacterium HF0010_10C01</name>
    <dbReference type="NCBI Taxonomy" id="710783"/>
    <lineage>
        <taxon>Bacteria</taxon>
        <taxon>Pseudomonadati</taxon>
        <taxon>Pseudomonadota</taxon>
        <taxon>Alphaproteobacteria</taxon>
        <taxon>Rhodobacterales</taxon>
        <taxon>environmental samples</taxon>
    </lineage>
</organism>
<sequence length="231" mass="25029">MSNKDKIIVALDFESCDKALALVESLDGYANFFKIGLGLIGRGGLELACELKKRGLHVFLDLKLFDISNTIKNAVSGLCEAKFDFLTVQGDPQVIKAAVEGRGTSITKILAVTFLTSLNRKDLDQNLIIPGEIQTLVCSRAEKAILAGADGIIASPKELSIIRENPLCMKKIIVTPGIRPTNSAVDDQKRVATPNEALKMGASHLVIGRPIYQAKDPLAAYEEIKIQILNN</sequence>
<feature type="binding site" evidence="10">
    <location>
        <position position="34"/>
    </location>
    <ligand>
        <name>substrate</name>
    </ligand>
</feature>
<keyword evidence="5" id="KW-0210">Decarboxylase</keyword>
<reference evidence="12" key="1">
    <citation type="journal article" date="2011" name="Environ. Microbiol.">
        <title>Time-series analyses of Monterey Bay coastal microbial picoplankton using a 'genome proxy' microarray.</title>
        <authorList>
            <person name="Rich V.I."/>
            <person name="Pham V.D."/>
            <person name="Eppley J."/>
            <person name="Shi Y."/>
            <person name="DeLong E.F."/>
        </authorList>
    </citation>
    <scope>NUCLEOTIDE SEQUENCE</scope>
</reference>
<feature type="binding site" evidence="10">
    <location>
        <position position="12"/>
    </location>
    <ligand>
        <name>substrate</name>
    </ligand>
</feature>
<feature type="active site" description="For OMPdecase activity" evidence="9">
    <location>
        <position position="63"/>
    </location>
</feature>
<dbReference type="GO" id="GO:0005829">
    <property type="term" value="C:cytosol"/>
    <property type="evidence" value="ECO:0007669"/>
    <property type="project" value="TreeGrafter"/>
</dbReference>
<dbReference type="InterPro" id="IPR001754">
    <property type="entry name" value="OMPdeCOase_dom"/>
</dbReference>
<dbReference type="EMBL" id="GU474905">
    <property type="protein sequence ID" value="ADI18955.1"/>
    <property type="molecule type" value="Genomic_DNA"/>
</dbReference>
<dbReference type="Pfam" id="PF00215">
    <property type="entry name" value="OMPdecase"/>
    <property type="match status" value="1"/>
</dbReference>
<feature type="binding site" evidence="10">
    <location>
        <position position="116"/>
    </location>
    <ligand>
        <name>substrate</name>
    </ligand>
</feature>
<dbReference type="PANTHER" id="PTHR32119">
    <property type="entry name" value="OROTIDINE 5'-PHOSPHATE DECARBOXYLASE"/>
    <property type="match status" value="1"/>
</dbReference>
<dbReference type="NCBIfam" id="NF001273">
    <property type="entry name" value="PRK00230.1"/>
    <property type="match status" value="1"/>
</dbReference>
<evidence type="ECO:0000256" key="6">
    <source>
        <dbReference type="ARBA" id="ARBA00022975"/>
    </source>
</evidence>
<evidence type="ECO:0000256" key="3">
    <source>
        <dbReference type="ARBA" id="ARBA00012321"/>
    </source>
</evidence>
<evidence type="ECO:0000259" key="11">
    <source>
        <dbReference type="SMART" id="SM00934"/>
    </source>
</evidence>
<feature type="domain" description="Orotidine 5'-phosphate decarboxylase" evidence="11">
    <location>
        <begin position="6"/>
        <end position="224"/>
    </location>
</feature>
<dbReference type="Gene3D" id="3.20.20.70">
    <property type="entry name" value="Aldolase class I"/>
    <property type="match status" value="1"/>
</dbReference>
<dbReference type="EC" id="4.1.1.23" evidence="3"/>
<feature type="binding site" evidence="10">
    <location>
        <position position="188"/>
    </location>
    <ligand>
        <name>substrate</name>
    </ligand>
</feature>
<dbReference type="SUPFAM" id="SSF51366">
    <property type="entry name" value="Ribulose-phoshate binding barrel"/>
    <property type="match status" value="1"/>
</dbReference>
<evidence type="ECO:0000256" key="4">
    <source>
        <dbReference type="ARBA" id="ARBA00021923"/>
    </source>
</evidence>
<feature type="active site" description="For OMPdecase activity" evidence="9">
    <location>
        <position position="61"/>
    </location>
</feature>
<evidence type="ECO:0000256" key="7">
    <source>
        <dbReference type="ARBA" id="ARBA00023239"/>
    </source>
</evidence>
<feature type="binding site" evidence="10">
    <location>
        <position position="179"/>
    </location>
    <ligand>
        <name>substrate</name>
    </ligand>
</feature>
<dbReference type="GO" id="GO:0004590">
    <property type="term" value="F:orotidine-5'-phosphate decarboxylase activity"/>
    <property type="evidence" value="ECO:0007669"/>
    <property type="project" value="UniProtKB-EC"/>
</dbReference>
<dbReference type="InterPro" id="IPR011060">
    <property type="entry name" value="RibuloseP-bd_barrel"/>
</dbReference>
<dbReference type="PANTHER" id="PTHR32119:SF2">
    <property type="entry name" value="OROTIDINE 5'-PHOSPHATE DECARBOXYLASE"/>
    <property type="match status" value="1"/>
</dbReference>
<evidence type="ECO:0000256" key="2">
    <source>
        <dbReference type="ARBA" id="ARBA00004861"/>
    </source>
</evidence>
<feature type="active site" description="For OMPdecase activity" evidence="9">
    <location>
        <position position="66"/>
    </location>
</feature>
<dbReference type="InterPro" id="IPR014732">
    <property type="entry name" value="OMPdecase"/>
</dbReference>
<evidence type="ECO:0000256" key="1">
    <source>
        <dbReference type="ARBA" id="ARBA00002356"/>
    </source>
</evidence>
<dbReference type="UniPathway" id="UPA00070">
    <property type="reaction ID" value="UER00120"/>
</dbReference>
<keyword evidence="7" id="KW-0456">Lyase</keyword>
<protein>
    <recommendedName>
        <fullName evidence="4">Orotidine 5'-phosphate decarboxylase</fullName>
        <ecNumber evidence="3">4.1.1.23</ecNumber>
    </recommendedName>
    <alternativeName>
        <fullName evidence="8">OMP decarboxylase</fullName>
    </alternativeName>
</protein>